<evidence type="ECO:0000259" key="12">
    <source>
        <dbReference type="Pfam" id="PF12203"/>
    </source>
</evidence>
<feature type="region of interest" description="Disordered" evidence="11">
    <location>
        <begin position="485"/>
        <end position="551"/>
    </location>
</feature>
<sequence length="581" mass="64627">MLSSFISKGGWWDSEDGNGVAGREQLLAQQRMHSMISSVDVKSEVPVGLEPISPLDLRTDLRMMMPVVDPVVREKQLQQELLLIQQQQQIQKQLLIAEFQKQHENLTRQHQAQLQEHIKELLAIKQQQELLEKEQKLEQQRQEQEVERHRREQQLPPLRGKDRGRESKRHQGAVASTEVKQKLQEFLLSKSATKDTPTNGKNHSVSRHPKLWYTAAHHTSLDQSSPPLSGTSPSYKYTLPGAQDAKDDFPLRKTESSVSSSSPGSGPSSPNNGPTGNVTENETSVLPPTPHAEHMVSQQRILIHEDSMNLLSLYTSPSLPNITLGLPAVPAQLNASNSLKEKQKCETQTLRQGVPLPGQYGGSIPASSSHPHVALEGKPNSSHQALLQHLLLKEQMRQQKLLVTGGVPLHPQSPLATKERISPGIRGTHKLPRHRPLNRTQSAPLPQSTLAQLVIQQQHQQFLEKQKQYQQQIHMNKLLSKSIEQLKQPGSHLEEAEEELQGDQAMQEDRAPSSGNSTRSDSSACVDDTLGQVGAVKVKEEPVDSDEDAQIQEMESGEQAAFMQQVIGKDLAPGFVIKVII</sequence>
<evidence type="ECO:0000256" key="1">
    <source>
        <dbReference type="ARBA" id="ARBA00004123"/>
    </source>
</evidence>
<dbReference type="Pfam" id="PF12203">
    <property type="entry name" value="HDAC4_Gln"/>
    <property type="match status" value="1"/>
</dbReference>
<feature type="domain" description="Histone deacetylase glutamine rich N-terminal" evidence="12">
    <location>
        <begin position="68"/>
        <end position="155"/>
    </location>
</feature>
<keyword evidence="4" id="KW-0678">Repressor</keyword>
<keyword evidence="7" id="KW-0805">Transcription regulation</keyword>
<evidence type="ECO:0000256" key="9">
    <source>
        <dbReference type="ARBA" id="ARBA00023242"/>
    </source>
</evidence>
<dbReference type="Proteomes" id="UP001165780">
    <property type="component" value="Unplaced"/>
</dbReference>
<dbReference type="PANTHER" id="PTHR45364">
    <property type="entry name" value="HISTONE DEACETYLASE 9-RELATED"/>
    <property type="match status" value="1"/>
</dbReference>
<evidence type="ECO:0000256" key="4">
    <source>
        <dbReference type="ARBA" id="ARBA00022491"/>
    </source>
</evidence>
<comment type="catalytic activity">
    <reaction evidence="10">
        <text>N(6)-acetyl-L-lysyl-[histone] + H2O = L-lysyl-[histone] + acetate</text>
        <dbReference type="Rhea" id="RHEA:58196"/>
        <dbReference type="Rhea" id="RHEA-COMP:9845"/>
        <dbReference type="Rhea" id="RHEA-COMP:11338"/>
        <dbReference type="ChEBI" id="CHEBI:15377"/>
        <dbReference type="ChEBI" id="CHEBI:29969"/>
        <dbReference type="ChEBI" id="CHEBI:30089"/>
        <dbReference type="ChEBI" id="CHEBI:61930"/>
        <dbReference type="EC" id="3.5.1.98"/>
    </reaction>
</comment>
<evidence type="ECO:0000313" key="13">
    <source>
        <dbReference type="Proteomes" id="UP001165780"/>
    </source>
</evidence>
<keyword evidence="6" id="KW-0156">Chromatin regulator</keyword>
<feature type="compositionally biased region" description="Low complexity" evidence="11">
    <location>
        <begin position="256"/>
        <end position="277"/>
    </location>
</feature>
<dbReference type="RefSeq" id="XP_053754396.1">
    <property type="nucleotide sequence ID" value="XM_053898421.1"/>
</dbReference>
<feature type="compositionally biased region" description="Polar residues" evidence="11">
    <location>
        <begin position="513"/>
        <end position="523"/>
    </location>
</feature>
<evidence type="ECO:0000313" key="14">
    <source>
        <dbReference type="RefSeq" id="XP_053754396.1"/>
    </source>
</evidence>
<dbReference type="EC" id="3.5.1.98" evidence="3"/>
<evidence type="ECO:0000256" key="5">
    <source>
        <dbReference type="ARBA" id="ARBA00022801"/>
    </source>
</evidence>
<dbReference type="Gene3D" id="6.10.250.1550">
    <property type="match status" value="1"/>
</dbReference>
<reference evidence="14" key="1">
    <citation type="submission" date="2025-08" db="UniProtKB">
        <authorList>
            <consortium name="RefSeq"/>
        </authorList>
    </citation>
    <scope>IDENTIFICATION</scope>
    <source>
        <tissue evidence="14">Whole blood</tissue>
    </source>
</reference>
<evidence type="ECO:0000256" key="6">
    <source>
        <dbReference type="ARBA" id="ARBA00022853"/>
    </source>
</evidence>
<evidence type="ECO:0000256" key="8">
    <source>
        <dbReference type="ARBA" id="ARBA00023163"/>
    </source>
</evidence>
<keyword evidence="8" id="KW-0804">Transcription</keyword>
<dbReference type="GO" id="GO:0005634">
    <property type="term" value="C:nucleus"/>
    <property type="evidence" value="ECO:0007669"/>
    <property type="project" value="UniProtKB-SubCell"/>
</dbReference>
<organism evidence="13 14">
    <name type="scientific">Panthera pardus</name>
    <name type="common">Leopard</name>
    <name type="synonym">Felis pardus</name>
    <dbReference type="NCBI Taxonomy" id="9691"/>
    <lineage>
        <taxon>Eukaryota</taxon>
        <taxon>Metazoa</taxon>
        <taxon>Chordata</taxon>
        <taxon>Craniata</taxon>
        <taxon>Vertebrata</taxon>
        <taxon>Euteleostomi</taxon>
        <taxon>Mammalia</taxon>
        <taxon>Eutheria</taxon>
        <taxon>Laurasiatheria</taxon>
        <taxon>Carnivora</taxon>
        <taxon>Feliformia</taxon>
        <taxon>Felidae</taxon>
        <taxon>Pantherinae</taxon>
        <taxon>Panthera</taxon>
    </lineage>
</organism>
<accession>A0A9W2V6U1</accession>
<feature type="compositionally biased region" description="Basic and acidic residues" evidence="11">
    <location>
        <begin position="244"/>
        <end position="255"/>
    </location>
</feature>
<proteinExistence type="inferred from homology"/>
<gene>
    <name evidence="14" type="primary">HDAC9</name>
</gene>
<dbReference type="GO" id="GO:0141221">
    <property type="term" value="F:histone deacetylase activity, hydrolytic mechanism"/>
    <property type="evidence" value="ECO:0007669"/>
    <property type="project" value="UniProtKB-EC"/>
</dbReference>
<evidence type="ECO:0000256" key="3">
    <source>
        <dbReference type="ARBA" id="ARBA00012111"/>
    </source>
</evidence>
<dbReference type="AlphaFoldDB" id="A0A9W2V6U1"/>
<dbReference type="InterPro" id="IPR024643">
    <property type="entry name" value="Hist_deacetylase_Gln_rich_N"/>
</dbReference>
<keyword evidence="9" id="KW-0539">Nucleus</keyword>
<feature type="compositionally biased region" description="Basic and acidic residues" evidence="11">
    <location>
        <begin position="141"/>
        <end position="165"/>
    </location>
</feature>
<evidence type="ECO:0000256" key="7">
    <source>
        <dbReference type="ARBA" id="ARBA00023015"/>
    </source>
</evidence>
<evidence type="ECO:0000256" key="11">
    <source>
        <dbReference type="SAM" id="MobiDB-lite"/>
    </source>
</evidence>
<feature type="region of interest" description="Disordered" evidence="11">
    <location>
        <begin position="219"/>
        <end position="293"/>
    </location>
</feature>
<feature type="region of interest" description="Disordered" evidence="11">
    <location>
        <begin position="141"/>
        <end position="180"/>
    </location>
</feature>
<name>A0A9W2V6U1_PANPR</name>
<comment type="subcellular location">
    <subcellularLocation>
        <location evidence="1">Nucleus</location>
    </subcellularLocation>
</comment>
<comment type="similarity">
    <text evidence="2">Belongs to the histone deacetylase family. HD type 2 subfamily.</text>
</comment>
<protein>
    <recommendedName>
        <fullName evidence="3">histone deacetylase</fullName>
        <ecNumber evidence="3">3.5.1.98</ecNumber>
    </recommendedName>
</protein>
<feature type="compositionally biased region" description="Polar residues" evidence="11">
    <location>
        <begin position="221"/>
        <end position="235"/>
    </location>
</feature>
<keyword evidence="13" id="KW-1185">Reference proteome</keyword>
<dbReference type="GeneID" id="109263789"/>
<keyword evidence="5" id="KW-0378">Hydrolase</keyword>
<evidence type="ECO:0000256" key="2">
    <source>
        <dbReference type="ARBA" id="ARBA00007738"/>
    </source>
</evidence>
<dbReference type="PANTHER" id="PTHR45364:SF11">
    <property type="entry name" value="HISTONE DEACETYLASE 9"/>
    <property type="match status" value="1"/>
</dbReference>
<dbReference type="CTD" id="9734"/>
<evidence type="ECO:0000256" key="10">
    <source>
        <dbReference type="ARBA" id="ARBA00048287"/>
    </source>
</evidence>